<reference evidence="1 2" key="1">
    <citation type="submission" date="2016-08" db="EMBL/GenBank/DDBJ databases">
        <title>Draft genome of the agarase producing Sphingomonas sp. MCT13.</title>
        <authorList>
            <person name="D'Andrea M.M."/>
            <person name="Rossolini G.M."/>
            <person name="Thaller M.C."/>
        </authorList>
    </citation>
    <scope>NUCLEOTIDE SEQUENCE [LARGE SCALE GENOMIC DNA]</scope>
    <source>
        <strain evidence="1 2">MCT13</strain>
    </source>
</reference>
<dbReference type="AlphaFoldDB" id="A0A1E3LSK0"/>
<organism evidence="1 2">
    <name type="scientific">Sphingomonas turrisvirgatae</name>
    <dbReference type="NCBI Taxonomy" id="1888892"/>
    <lineage>
        <taxon>Bacteria</taxon>
        <taxon>Pseudomonadati</taxon>
        <taxon>Pseudomonadota</taxon>
        <taxon>Alphaproteobacteria</taxon>
        <taxon>Sphingomonadales</taxon>
        <taxon>Sphingomonadaceae</taxon>
        <taxon>Sphingomonas</taxon>
    </lineage>
</organism>
<proteinExistence type="predicted"/>
<dbReference type="Proteomes" id="UP000094487">
    <property type="component" value="Unassembled WGS sequence"/>
</dbReference>
<evidence type="ECO:0000313" key="1">
    <source>
        <dbReference type="EMBL" id="ODP36738.1"/>
    </source>
</evidence>
<accession>A0A1E3LSK0</accession>
<comment type="caution">
    <text evidence="1">The sequence shown here is derived from an EMBL/GenBank/DDBJ whole genome shotgun (WGS) entry which is preliminary data.</text>
</comment>
<dbReference type="EMBL" id="MDDS01000053">
    <property type="protein sequence ID" value="ODP36738.1"/>
    <property type="molecule type" value="Genomic_DNA"/>
</dbReference>
<sequence>MLAATESAADGAKVTMSVSQFRKLALLLRASAQIAEQELDRFDRPIGGIQFWVPLTHLEAERAKVEQLRQRFEQNRFYCEAA</sequence>
<keyword evidence="2" id="KW-1185">Reference proteome</keyword>
<name>A0A1E3LSK0_9SPHN</name>
<evidence type="ECO:0000313" key="2">
    <source>
        <dbReference type="Proteomes" id="UP000094487"/>
    </source>
</evidence>
<gene>
    <name evidence="1" type="ORF">BFL28_19750</name>
</gene>
<protein>
    <submittedName>
        <fullName evidence="1">Uncharacterized protein</fullName>
    </submittedName>
</protein>